<dbReference type="InterPro" id="IPR008979">
    <property type="entry name" value="Galactose-bd-like_sf"/>
</dbReference>
<dbReference type="OrthoDB" id="7561968at2"/>
<dbReference type="Gene3D" id="2.60.120.260">
    <property type="entry name" value="Galactose-binding domain-like"/>
    <property type="match status" value="1"/>
</dbReference>
<organism evidence="2 3">
    <name type="scientific">Asticcacaulis taihuensis</name>
    <dbReference type="NCBI Taxonomy" id="260084"/>
    <lineage>
        <taxon>Bacteria</taxon>
        <taxon>Pseudomonadati</taxon>
        <taxon>Pseudomonadota</taxon>
        <taxon>Alphaproteobacteria</taxon>
        <taxon>Caulobacterales</taxon>
        <taxon>Caulobacteraceae</taxon>
        <taxon>Asticcacaulis</taxon>
    </lineage>
</organism>
<feature type="chain" id="PRO_5011769082" description="CBM-cenC domain-containing protein" evidence="1">
    <location>
        <begin position="24"/>
        <end position="189"/>
    </location>
</feature>
<gene>
    <name evidence="2" type="ORF">SAMN02927928_1490</name>
</gene>
<name>A0A1G4QT52_9CAUL</name>
<dbReference type="AlphaFoldDB" id="A0A1G4QT52"/>
<dbReference type="RefSeq" id="WP_090645591.1">
    <property type="nucleotide sequence ID" value="NZ_CBCRYE010000001.1"/>
</dbReference>
<dbReference type="EMBL" id="FMTS01000001">
    <property type="protein sequence ID" value="SCW47568.1"/>
    <property type="molecule type" value="Genomic_DNA"/>
</dbReference>
<sequence length="189" mass="19742">MKRPITVVATAAFLAALPLTAIAAPDIASRMVNHPAADQWGIFGTGEKHELVKDTTVRGGAALQVTSAGKGANPWDIQAGISNSKAVKKGDVVLLAFWGRTVTPGSASVPAVVQQAAAPYTRIGEQTLTLTPDWRLHYVTATADRDYPAGTLGVSVQLATGAQTVALGPVFLLDFGPGYDPKFLPRNIP</sequence>
<feature type="signal peptide" evidence="1">
    <location>
        <begin position="1"/>
        <end position="23"/>
    </location>
</feature>
<reference evidence="3" key="1">
    <citation type="submission" date="2016-10" db="EMBL/GenBank/DDBJ databases">
        <authorList>
            <person name="Varghese N."/>
            <person name="Submissions S."/>
        </authorList>
    </citation>
    <scope>NUCLEOTIDE SEQUENCE [LARGE SCALE GENOMIC DNA]</scope>
    <source>
        <strain evidence="3">CGMCC 1.3431</strain>
    </source>
</reference>
<dbReference type="STRING" id="260084.SAMN02927928_1490"/>
<dbReference type="SUPFAM" id="SSF49785">
    <property type="entry name" value="Galactose-binding domain-like"/>
    <property type="match status" value="1"/>
</dbReference>
<evidence type="ECO:0000256" key="1">
    <source>
        <dbReference type="SAM" id="SignalP"/>
    </source>
</evidence>
<keyword evidence="1" id="KW-0732">Signal</keyword>
<evidence type="ECO:0000313" key="2">
    <source>
        <dbReference type="EMBL" id="SCW47568.1"/>
    </source>
</evidence>
<evidence type="ECO:0008006" key="4">
    <source>
        <dbReference type="Google" id="ProtNLM"/>
    </source>
</evidence>
<dbReference type="Proteomes" id="UP000199150">
    <property type="component" value="Unassembled WGS sequence"/>
</dbReference>
<keyword evidence="3" id="KW-1185">Reference proteome</keyword>
<accession>A0A1G4QT52</accession>
<evidence type="ECO:0000313" key="3">
    <source>
        <dbReference type="Proteomes" id="UP000199150"/>
    </source>
</evidence>
<protein>
    <recommendedName>
        <fullName evidence="4">CBM-cenC domain-containing protein</fullName>
    </recommendedName>
</protein>
<proteinExistence type="predicted"/>